<dbReference type="CDD" id="cd00190">
    <property type="entry name" value="Tryp_SPc"/>
    <property type="match status" value="2"/>
</dbReference>
<dbReference type="InterPro" id="IPR043504">
    <property type="entry name" value="Peptidase_S1_PA_chymotrypsin"/>
</dbReference>
<feature type="domain" description="Peptidase S1" evidence="8">
    <location>
        <begin position="290"/>
        <end position="525"/>
    </location>
</feature>
<dbReference type="PRINTS" id="PR00722">
    <property type="entry name" value="CHYMOTRYPSIN"/>
</dbReference>
<dbReference type="InterPro" id="IPR033116">
    <property type="entry name" value="TRYPSIN_SER"/>
</dbReference>
<keyword evidence="10" id="KW-1185">Reference proteome</keyword>
<evidence type="ECO:0000313" key="10">
    <source>
        <dbReference type="Proteomes" id="UP000007266"/>
    </source>
</evidence>
<dbReference type="PROSITE" id="PS50240">
    <property type="entry name" value="TRYPSIN_DOM"/>
    <property type="match status" value="2"/>
</dbReference>
<dbReference type="SMART" id="SM00020">
    <property type="entry name" value="Tryp_SPc"/>
    <property type="match status" value="2"/>
</dbReference>
<dbReference type="FunFam" id="2.40.10.10:FF:000068">
    <property type="entry name" value="transmembrane protease serine 2"/>
    <property type="match status" value="1"/>
</dbReference>
<dbReference type="PANTHER" id="PTHR24276">
    <property type="entry name" value="POLYSERASE-RELATED"/>
    <property type="match status" value="1"/>
</dbReference>
<dbReference type="GO" id="GO:0004252">
    <property type="term" value="F:serine-type endopeptidase activity"/>
    <property type="evidence" value="ECO:0007669"/>
    <property type="project" value="InterPro"/>
</dbReference>
<dbReference type="InterPro" id="IPR009003">
    <property type="entry name" value="Peptidase_S1_PA"/>
</dbReference>
<feature type="chain" id="PRO_5007300198" evidence="7">
    <location>
        <begin position="17"/>
        <end position="529"/>
    </location>
</feature>
<dbReference type="InterPro" id="IPR018114">
    <property type="entry name" value="TRYPSIN_HIS"/>
</dbReference>
<dbReference type="EMBL" id="KQ971322">
    <property type="protein sequence ID" value="KYB28587.1"/>
    <property type="molecule type" value="Genomic_DNA"/>
</dbReference>
<evidence type="ECO:0000256" key="7">
    <source>
        <dbReference type="SAM" id="SignalP"/>
    </source>
</evidence>
<dbReference type="SUPFAM" id="SSF50494">
    <property type="entry name" value="Trypsin-like serine proteases"/>
    <property type="match status" value="2"/>
</dbReference>
<dbReference type="InterPro" id="IPR001314">
    <property type="entry name" value="Peptidase_S1A"/>
</dbReference>
<evidence type="ECO:0000256" key="3">
    <source>
        <dbReference type="ARBA" id="ARBA00022801"/>
    </source>
</evidence>
<evidence type="ECO:0000256" key="4">
    <source>
        <dbReference type="ARBA" id="ARBA00022825"/>
    </source>
</evidence>
<dbReference type="FunFam" id="2.40.10.10:FF:000005">
    <property type="entry name" value="Serine protease 37"/>
    <property type="match status" value="1"/>
</dbReference>
<reference evidence="9 10" key="2">
    <citation type="journal article" date="2010" name="Nucleic Acids Res.">
        <title>BeetleBase in 2010: revisions to provide comprehensive genomic information for Tribolium castaneum.</title>
        <authorList>
            <person name="Kim H.S."/>
            <person name="Murphy T."/>
            <person name="Xia J."/>
            <person name="Caragea D."/>
            <person name="Park Y."/>
            <person name="Beeman R.W."/>
            <person name="Lorenzen M.D."/>
            <person name="Butcher S."/>
            <person name="Manak J.R."/>
            <person name="Brown S.J."/>
        </authorList>
    </citation>
    <scope>GENOME REANNOTATION</scope>
    <source>
        <strain evidence="9 10">Georgia GA2</strain>
    </source>
</reference>
<sequence>MCLLLVIVTLVTLLLPLHFTTTPSPTTATTTAVSNYPYVAFLQNSPTNAWCAGTLISNDTVLTAAHCIYGANTLSVLLGANDLTEDSNAVKLRSSEFAIHENYTNTTNSYMHDIGLIFLSQSIMLNDKIDTVPLSNSPFFYTTEKTCYVLGWKTSDNNFSETLLEKIVTLREECDPFKICAFGENGPFEGDSGGPLICESMQIGIVSGGTVEDNQLSIYVDVGSYNDWISEQILQNSPTFKISTLIVSSLLTKMSKEAILLIVLALSHYSVCGSNLELIQAHIEPSKVRIIGGDEVVPHSVPYQVGLRINGNAFCGGALISPNYVLTAGHCGEVIRSVEVILGAHNISNPSEDTQVTITGSKITNHEKYDSATLRNDICLIQLSEPAPINDNIQAAKLPPSSDSGKSYFDETVTATGWGLYKDVPFPTTRDMSDVLLKVEVQVSNLTECGMFYNDDDGTYVVDTNLCTSGYRNKGTCNGDSGGPLSLDGVLIGLTSFGTDLCEMCSPSVYTRVVDYLDWIAQNSDVHID</sequence>
<dbReference type="Proteomes" id="UP000007266">
    <property type="component" value="Linkage group 3"/>
</dbReference>
<dbReference type="AlphaFoldDB" id="A0A139WL88"/>
<evidence type="ECO:0000256" key="1">
    <source>
        <dbReference type="ARBA" id="ARBA00007664"/>
    </source>
</evidence>
<evidence type="ECO:0000256" key="2">
    <source>
        <dbReference type="ARBA" id="ARBA00022670"/>
    </source>
</evidence>
<dbReference type="Pfam" id="PF00089">
    <property type="entry name" value="Trypsin"/>
    <property type="match status" value="2"/>
</dbReference>
<gene>
    <name evidence="9" type="primary">AUGUSTUS-3.0.2_34599</name>
    <name evidence="9" type="ORF">TcasGA2_TC034599</name>
</gene>
<evidence type="ECO:0000313" key="9">
    <source>
        <dbReference type="EMBL" id="KYB28587.1"/>
    </source>
</evidence>
<dbReference type="eggNOG" id="KOG3627">
    <property type="taxonomic scope" value="Eukaryota"/>
</dbReference>
<keyword evidence="3 6" id="KW-0378">Hydrolase</keyword>
<dbReference type="GO" id="GO:0045087">
    <property type="term" value="P:innate immune response"/>
    <property type="evidence" value="ECO:0000318"/>
    <property type="project" value="GO_Central"/>
</dbReference>
<keyword evidence="2 6" id="KW-0645">Protease</keyword>
<dbReference type="FunCoup" id="A0A139WL88">
    <property type="interactions" value="11"/>
</dbReference>
<dbReference type="PANTHER" id="PTHR24276:SF98">
    <property type="entry name" value="FI18310P1-RELATED"/>
    <property type="match status" value="1"/>
</dbReference>
<keyword evidence="7" id="KW-0732">Signal</keyword>
<comment type="similarity">
    <text evidence="1">Belongs to the peptidase S1 family.</text>
</comment>
<dbReference type="InParanoid" id="A0A139WL88"/>
<keyword evidence="4 6" id="KW-0720">Serine protease</keyword>
<evidence type="ECO:0000256" key="6">
    <source>
        <dbReference type="RuleBase" id="RU363034"/>
    </source>
</evidence>
<dbReference type="GO" id="GO:0005615">
    <property type="term" value="C:extracellular space"/>
    <property type="evidence" value="ECO:0000318"/>
    <property type="project" value="GO_Central"/>
</dbReference>
<dbReference type="STRING" id="7070.A0A139WL88"/>
<organism evidence="9 10">
    <name type="scientific">Tribolium castaneum</name>
    <name type="common">Red flour beetle</name>
    <dbReference type="NCBI Taxonomy" id="7070"/>
    <lineage>
        <taxon>Eukaryota</taxon>
        <taxon>Metazoa</taxon>
        <taxon>Ecdysozoa</taxon>
        <taxon>Arthropoda</taxon>
        <taxon>Hexapoda</taxon>
        <taxon>Insecta</taxon>
        <taxon>Pterygota</taxon>
        <taxon>Neoptera</taxon>
        <taxon>Endopterygota</taxon>
        <taxon>Coleoptera</taxon>
        <taxon>Polyphaga</taxon>
        <taxon>Cucujiformia</taxon>
        <taxon>Tenebrionidae</taxon>
        <taxon>Tenebrionidae incertae sedis</taxon>
        <taxon>Tribolium</taxon>
    </lineage>
</organism>
<dbReference type="InterPro" id="IPR050430">
    <property type="entry name" value="Peptidase_S1"/>
</dbReference>
<reference evidence="9 10" key="1">
    <citation type="journal article" date="2008" name="Nature">
        <title>The genome of the model beetle and pest Tribolium castaneum.</title>
        <authorList>
            <consortium name="Tribolium Genome Sequencing Consortium"/>
            <person name="Richards S."/>
            <person name="Gibbs R.A."/>
            <person name="Weinstock G.M."/>
            <person name="Brown S.J."/>
            <person name="Denell R."/>
            <person name="Beeman R.W."/>
            <person name="Gibbs R."/>
            <person name="Beeman R.W."/>
            <person name="Brown S.J."/>
            <person name="Bucher G."/>
            <person name="Friedrich M."/>
            <person name="Grimmelikhuijzen C.J."/>
            <person name="Klingler M."/>
            <person name="Lorenzen M."/>
            <person name="Richards S."/>
            <person name="Roth S."/>
            <person name="Schroder R."/>
            <person name="Tautz D."/>
            <person name="Zdobnov E.M."/>
            <person name="Muzny D."/>
            <person name="Gibbs R.A."/>
            <person name="Weinstock G.M."/>
            <person name="Attaway T."/>
            <person name="Bell S."/>
            <person name="Buhay C.J."/>
            <person name="Chandrabose M.N."/>
            <person name="Chavez D."/>
            <person name="Clerk-Blankenburg K.P."/>
            <person name="Cree A."/>
            <person name="Dao M."/>
            <person name="Davis C."/>
            <person name="Chacko J."/>
            <person name="Dinh H."/>
            <person name="Dugan-Rocha S."/>
            <person name="Fowler G."/>
            <person name="Garner T.T."/>
            <person name="Garnes J."/>
            <person name="Gnirke A."/>
            <person name="Hawes A."/>
            <person name="Hernandez J."/>
            <person name="Hines S."/>
            <person name="Holder M."/>
            <person name="Hume J."/>
            <person name="Jhangiani S.N."/>
            <person name="Joshi V."/>
            <person name="Khan Z.M."/>
            <person name="Jackson L."/>
            <person name="Kovar C."/>
            <person name="Kowis A."/>
            <person name="Lee S."/>
            <person name="Lewis L.R."/>
            <person name="Margolis J."/>
            <person name="Morgan M."/>
            <person name="Nazareth L.V."/>
            <person name="Nguyen N."/>
            <person name="Okwuonu G."/>
            <person name="Parker D."/>
            <person name="Richards S."/>
            <person name="Ruiz S.J."/>
            <person name="Santibanez J."/>
            <person name="Savard J."/>
            <person name="Scherer S.E."/>
            <person name="Schneider B."/>
            <person name="Sodergren E."/>
            <person name="Tautz D."/>
            <person name="Vattahil S."/>
            <person name="Villasana D."/>
            <person name="White C.S."/>
            <person name="Wright R."/>
            <person name="Park Y."/>
            <person name="Beeman R.W."/>
            <person name="Lord J."/>
            <person name="Oppert B."/>
            <person name="Lorenzen M."/>
            <person name="Brown S."/>
            <person name="Wang L."/>
            <person name="Savard J."/>
            <person name="Tautz D."/>
            <person name="Richards S."/>
            <person name="Weinstock G."/>
            <person name="Gibbs R.A."/>
            <person name="Liu Y."/>
            <person name="Worley K."/>
            <person name="Weinstock G."/>
            <person name="Elsik C.G."/>
            <person name="Reese J.T."/>
            <person name="Elhaik E."/>
            <person name="Landan G."/>
            <person name="Graur D."/>
            <person name="Arensburger P."/>
            <person name="Atkinson P."/>
            <person name="Beeman R.W."/>
            <person name="Beidler J."/>
            <person name="Brown S.J."/>
            <person name="Demuth J.P."/>
            <person name="Drury D.W."/>
            <person name="Du Y.Z."/>
            <person name="Fujiwara H."/>
            <person name="Lorenzen M."/>
            <person name="Maselli V."/>
            <person name="Osanai M."/>
            <person name="Park Y."/>
            <person name="Robertson H.M."/>
            <person name="Tu Z."/>
            <person name="Wang J.J."/>
            <person name="Wang S."/>
            <person name="Richards S."/>
            <person name="Song H."/>
            <person name="Zhang L."/>
            <person name="Sodergren E."/>
            <person name="Werner D."/>
            <person name="Stanke M."/>
            <person name="Morgenstern B."/>
            <person name="Solovyev V."/>
            <person name="Kosarev P."/>
            <person name="Brown G."/>
            <person name="Chen H.C."/>
            <person name="Ermolaeva O."/>
            <person name="Hlavina W."/>
            <person name="Kapustin Y."/>
            <person name="Kiryutin B."/>
            <person name="Kitts P."/>
            <person name="Maglott D."/>
            <person name="Pruitt K."/>
            <person name="Sapojnikov V."/>
            <person name="Souvorov A."/>
            <person name="Mackey A.J."/>
            <person name="Waterhouse R.M."/>
            <person name="Wyder S."/>
            <person name="Zdobnov E.M."/>
            <person name="Zdobnov E.M."/>
            <person name="Wyder S."/>
            <person name="Kriventseva E.V."/>
            <person name="Kadowaki T."/>
            <person name="Bork P."/>
            <person name="Aranda M."/>
            <person name="Bao R."/>
            <person name="Beermann A."/>
            <person name="Berns N."/>
            <person name="Bolognesi R."/>
            <person name="Bonneton F."/>
            <person name="Bopp D."/>
            <person name="Brown S.J."/>
            <person name="Bucher G."/>
            <person name="Butts T."/>
            <person name="Chaumot A."/>
            <person name="Denell R.E."/>
            <person name="Ferrier D.E."/>
            <person name="Friedrich M."/>
            <person name="Gordon C.M."/>
            <person name="Jindra M."/>
            <person name="Klingler M."/>
            <person name="Lan Q."/>
            <person name="Lattorff H.M."/>
            <person name="Laudet V."/>
            <person name="von Levetsow C."/>
            <person name="Liu Z."/>
            <person name="Lutz R."/>
            <person name="Lynch J.A."/>
            <person name="da Fonseca R.N."/>
            <person name="Posnien N."/>
            <person name="Reuter R."/>
            <person name="Roth S."/>
            <person name="Savard J."/>
            <person name="Schinko J.B."/>
            <person name="Schmitt C."/>
            <person name="Schoppmeier M."/>
            <person name="Schroder R."/>
            <person name="Shippy T.D."/>
            <person name="Simonnet F."/>
            <person name="Marques-Souza H."/>
            <person name="Tautz D."/>
            <person name="Tomoyasu Y."/>
            <person name="Trauner J."/>
            <person name="Van der Zee M."/>
            <person name="Vervoort M."/>
            <person name="Wittkopp N."/>
            <person name="Wimmer E.A."/>
            <person name="Yang X."/>
            <person name="Jones A.K."/>
            <person name="Sattelle D.B."/>
            <person name="Ebert P.R."/>
            <person name="Nelson D."/>
            <person name="Scott J.G."/>
            <person name="Beeman R.W."/>
            <person name="Muthukrishnan S."/>
            <person name="Kramer K.J."/>
            <person name="Arakane Y."/>
            <person name="Beeman R.W."/>
            <person name="Zhu Q."/>
            <person name="Hogenkamp D."/>
            <person name="Dixit R."/>
            <person name="Oppert B."/>
            <person name="Jiang H."/>
            <person name="Zou Z."/>
            <person name="Marshall J."/>
            <person name="Elpidina E."/>
            <person name="Vinokurov K."/>
            <person name="Oppert C."/>
            <person name="Zou Z."/>
            <person name="Evans J."/>
            <person name="Lu Z."/>
            <person name="Zhao P."/>
            <person name="Sumathipala N."/>
            <person name="Altincicek B."/>
            <person name="Vilcinskas A."/>
            <person name="Williams M."/>
            <person name="Hultmark D."/>
            <person name="Hetru C."/>
            <person name="Jiang H."/>
            <person name="Grimmelikhuijzen C.J."/>
            <person name="Hauser F."/>
            <person name="Cazzamali G."/>
            <person name="Williamson M."/>
            <person name="Park Y."/>
            <person name="Li B."/>
            <person name="Tanaka Y."/>
            <person name="Predel R."/>
            <person name="Neupert S."/>
            <person name="Schachtner J."/>
            <person name="Verleyen P."/>
            <person name="Raible F."/>
            <person name="Bork P."/>
            <person name="Friedrich M."/>
            <person name="Walden K.K."/>
            <person name="Robertson H.M."/>
            <person name="Angeli S."/>
            <person name="Foret S."/>
            <person name="Bucher G."/>
            <person name="Schuetz S."/>
            <person name="Maleszka R."/>
            <person name="Wimmer E.A."/>
            <person name="Beeman R.W."/>
            <person name="Lorenzen M."/>
            <person name="Tomoyasu Y."/>
            <person name="Miller S.C."/>
            <person name="Grossmann D."/>
            <person name="Bucher G."/>
        </authorList>
    </citation>
    <scope>NUCLEOTIDE SEQUENCE [LARGE SCALE GENOMIC DNA]</scope>
    <source>
        <strain evidence="9 10">Georgia GA2</strain>
    </source>
</reference>
<keyword evidence="5" id="KW-1015">Disulfide bond</keyword>
<protein>
    <submittedName>
        <fullName evidence="9">Chymotrypsin-like protein</fullName>
    </submittedName>
</protein>
<evidence type="ECO:0000259" key="8">
    <source>
        <dbReference type="PROSITE" id="PS50240"/>
    </source>
</evidence>
<dbReference type="Gene3D" id="2.40.10.10">
    <property type="entry name" value="Trypsin-like serine proteases"/>
    <property type="match status" value="3"/>
</dbReference>
<proteinExistence type="inferred from homology"/>
<dbReference type="OMA" id="WNDADCK"/>
<evidence type="ECO:0000256" key="5">
    <source>
        <dbReference type="ARBA" id="ARBA00023157"/>
    </source>
</evidence>
<name>A0A139WL88_TRICA</name>
<accession>A0A139WL88</accession>
<dbReference type="InterPro" id="IPR001254">
    <property type="entry name" value="Trypsin_dom"/>
</dbReference>
<feature type="signal peptide" evidence="7">
    <location>
        <begin position="1"/>
        <end position="16"/>
    </location>
</feature>
<feature type="domain" description="Peptidase S1" evidence="8">
    <location>
        <begin position="7"/>
        <end position="234"/>
    </location>
</feature>
<dbReference type="GO" id="GO:0006508">
    <property type="term" value="P:proteolysis"/>
    <property type="evidence" value="ECO:0007669"/>
    <property type="project" value="UniProtKB-KW"/>
</dbReference>
<dbReference type="PROSITE" id="PS00135">
    <property type="entry name" value="TRYPSIN_SER"/>
    <property type="match status" value="1"/>
</dbReference>
<dbReference type="PROSITE" id="PS00134">
    <property type="entry name" value="TRYPSIN_HIS"/>
    <property type="match status" value="1"/>
</dbReference>